<dbReference type="Proteomes" id="UP000216857">
    <property type="component" value="Unassembled WGS sequence"/>
</dbReference>
<accession>A0A261R5N3</accession>
<comment type="caution">
    <text evidence="1">The sequence shown here is derived from an EMBL/GenBank/DDBJ whole genome shotgun (WGS) entry which is preliminary data.</text>
</comment>
<keyword evidence="2" id="KW-1185">Reference proteome</keyword>
<sequence length="96" mass="10826">MANVSDYAGDQFVDLAGGETEVLADRFELVTSKAEYMVRRMDVGWEGDEPIVFATRAEAVEHVRKDCTVDVEFELLEVRSVGCLVAREQRIVEIDE</sequence>
<evidence type="ECO:0000313" key="1">
    <source>
        <dbReference type="EMBL" id="OZI20077.1"/>
    </source>
</evidence>
<evidence type="ECO:0000313" key="2">
    <source>
        <dbReference type="Proteomes" id="UP000216857"/>
    </source>
</evidence>
<proteinExistence type="predicted"/>
<reference evidence="1" key="1">
    <citation type="submission" date="2017-05" db="EMBL/GenBank/DDBJ databases">
        <title>Complete and WGS of Bordetella genogroups.</title>
        <authorList>
            <person name="Spilker T."/>
            <person name="Lipuma J."/>
        </authorList>
    </citation>
    <scope>NUCLEOTIDE SEQUENCE</scope>
    <source>
        <strain evidence="1">AU21707</strain>
    </source>
</reference>
<organism evidence="1 2">
    <name type="scientific">Bordetella genomosp. 9</name>
    <dbReference type="NCBI Taxonomy" id="1416803"/>
    <lineage>
        <taxon>Bacteria</taxon>
        <taxon>Pseudomonadati</taxon>
        <taxon>Pseudomonadota</taxon>
        <taxon>Betaproteobacteria</taxon>
        <taxon>Burkholderiales</taxon>
        <taxon>Alcaligenaceae</taxon>
        <taxon>Bordetella</taxon>
    </lineage>
</organism>
<name>A0A261R5N3_9BORD</name>
<dbReference type="EMBL" id="NEVJ01000003">
    <property type="protein sequence ID" value="OZI20077.1"/>
    <property type="molecule type" value="Genomic_DNA"/>
</dbReference>
<gene>
    <name evidence="1" type="ORF">CAL26_21215</name>
</gene>
<protein>
    <submittedName>
        <fullName evidence="1">Uncharacterized protein</fullName>
    </submittedName>
</protein>
<dbReference type="AlphaFoldDB" id="A0A261R5N3"/>